<reference evidence="2 3" key="1">
    <citation type="submission" date="2020-11" db="EMBL/GenBank/DDBJ databases">
        <authorList>
            <person name="Wallbank WR R."/>
            <person name="Pardo Diaz C."/>
            <person name="Kozak K."/>
            <person name="Martin S."/>
            <person name="Jiggins C."/>
            <person name="Moest M."/>
            <person name="Warren A I."/>
            <person name="Generalovic N T."/>
            <person name="Byers J.R.P. K."/>
            <person name="Montejo-Kovacevich G."/>
            <person name="Yen C E."/>
        </authorList>
    </citation>
    <scope>NUCLEOTIDE SEQUENCE [LARGE SCALE GENOMIC DNA]</scope>
</reference>
<sequence length="143" mass="16342">MKRALWFSFLVLLSLMNVGNSAKILGLFVTYSKSHLIIHKSVMEPLIERGHDVTIVTTLPLEDSGKRYRHIQLDVPPAPKEFMSGIVETSQSLFGLLLNTKKVTDFSLEYSNLALHDPKMKRLMEEESFDLVVFGVFFKVVVW</sequence>
<evidence type="ECO:0000256" key="1">
    <source>
        <dbReference type="SAM" id="SignalP"/>
    </source>
</evidence>
<dbReference type="EMBL" id="LR899009">
    <property type="protein sequence ID" value="CAD7078258.1"/>
    <property type="molecule type" value="Genomic_DNA"/>
</dbReference>
<organism evidence="2 3">
    <name type="scientific">Hermetia illucens</name>
    <name type="common">Black soldier fly</name>
    <dbReference type="NCBI Taxonomy" id="343691"/>
    <lineage>
        <taxon>Eukaryota</taxon>
        <taxon>Metazoa</taxon>
        <taxon>Ecdysozoa</taxon>
        <taxon>Arthropoda</taxon>
        <taxon>Hexapoda</taxon>
        <taxon>Insecta</taxon>
        <taxon>Pterygota</taxon>
        <taxon>Neoptera</taxon>
        <taxon>Endopterygota</taxon>
        <taxon>Diptera</taxon>
        <taxon>Brachycera</taxon>
        <taxon>Stratiomyomorpha</taxon>
        <taxon>Stratiomyidae</taxon>
        <taxon>Hermetiinae</taxon>
        <taxon>Hermetia</taxon>
    </lineage>
</organism>
<accession>A0A7R8YM79</accession>
<keyword evidence="3" id="KW-1185">Reference proteome</keyword>
<feature type="chain" id="PRO_5030632373" evidence="1">
    <location>
        <begin position="22"/>
        <end position="143"/>
    </location>
</feature>
<dbReference type="OrthoDB" id="5835829at2759"/>
<proteinExistence type="predicted"/>
<keyword evidence="1" id="KW-0732">Signal</keyword>
<evidence type="ECO:0000313" key="2">
    <source>
        <dbReference type="EMBL" id="CAD7078258.1"/>
    </source>
</evidence>
<name>A0A7R8YM79_HERIL</name>
<dbReference type="InParanoid" id="A0A7R8YM79"/>
<dbReference type="AlphaFoldDB" id="A0A7R8YM79"/>
<feature type="signal peptide" evidence="1">
    <location>
        <begin position="1"/>
        <end position="21"/>
    </location>
</feature>
<gene>
    <name evidence="2" type="ORF">HERILL_LOCUS1538</name>
</gene>
<dbReference type="SUPFAM" id="SSF53756">
    <property type="entry name" value="UDP-Glycosyltransferase/glycogen phosphorylase"/>
    <property type="match status" value="1"/>
</dbReference>
<evidence type="ECO:0000313" key="3">
    <source>
        <dbReference type="Proteomes" id="UP000594454"/>
    </source>
</evidence>
<protein>
    <submittedName>
        <fullName evidence="2">Uncharacterized protein</fullName>
    </submittedName>
</protein>
<dbReference type="Proteomes" id="UP000594454">
    <property type="component" value="Chromosome 1"/>
</dbReference>